<evidence type="ECO:0000256" key="9">
    <source>
        <dbReference type="PROSITE-ProRule" id="PRU00339"/>
    </source>
</evidence>
<name>A0ABW5WNS8_9FLAO</name>
<keyword evidence="7 13" id="KW-0067">ATP-binding</keyword>
<dbReference type="Gene3D" id="1.25.40.10">
    <property type="entry name" value="Tetratricopeptide repeat domain"/>
    <property type="match status" value="1"/>
</dbReference>
<dbReference type="PROSITE" id="PS50109">
    <property type="entry name" value="HIS_KIN"/>
    <property type="match status" value="1"/>
</dbReference>
<keyword evidence="11" id="KW-1133">Transmembrane helix</keyword>
<dbReference type="EC" id="2.7.13.3" evidence="2"/>
<dbReference type="InterPro" id="IPR019734">
    <property type="entry name" value="TPR_rpt"/>
</dbReference>
<keyword evidence="11" id="KW-0472">Membrane</keyword>
<dbReference type="GO" id="GO:0005524">
    <property type="term" value="F:ATP binding"/>
    <property type="evidence" value="ECO:0007669"/>
    <property type="project" value="UniProtKB-KW"/>
</dbReference>
<evidence type="ECO:0000256" key="6">
    <source>
        <dbReference type="ARBA" id="ARBA00022777"/>
    </source>
</evidence>
<organism evidence="13 14">
    <name type="scientific">Lacinutrix iliipiscaria</name>
    <dbReference type="NCBI Taxonomy" id="1230532"/>
    <lineage>
        <taxon>Bacteria</taxon>
        <taxon>Pseudomonadati</taxon>
        <taxon>Bacteroidota</taxon>
        <taxon>Flavobacteriia</taxon>
        <taxon>Flavobacteriales</taxon>
        <taxon>Flavobacteriaceae</taxon>
        <taxon>Lacinutrix</taxon>
    </lineage>
</organism>
<keyword evidence="10" id="KW-0175">Coiled coil</keyword>
<dbReference type="PANTHER" id="PTHR24421">
    <property type="entry name" value="NITRATE/NITRITE SENSOR PROTEIN NARX-RELATED"/>
    <property type="match status" value="1"/>
</dbReference>
<dbReference type="InterPro" id="IPR036890">
    <property type="entry name" value="HATPase_C_sf"/>
</dbReference>
<keyword evidence="14" id="KW-1185">Reference proteome</keyword>
<dbReference type="EMBL" id="JBHUOV010000008">
    <property type="protein sequence ID" value="MFD2824388.1"/>
    <property type="molecule type" value="Genomic_DNA"/>
</dbReference>
<feature type="transmembrane region" description="Helical" evidence="11">
    <location>
        <begin position="335"/>
        <end position="355"/>
    </location>
</feature>
<proteinExistence type="predicted"/>
<keyword evidence="4" id="KW-0808">Transferase</keyword>
<evidence type="ECO:0000256" key="8">
    <source>
        <dbReference type="ARBA" id="ARBA00023012"/>
    </source>
</evidence>
<reference evidence="14" key="1">
    <citation type="journal article" date="2019" name="Int. J. Syst. Evol. Microbiol.">
        <title>The Global Catalogue of Microorganisms (GCM) 10K type strain sequencing project: providing services to taxonomists for standard genome sequencing and annotation.</title>
        <authorList>
            <consortium name="The Broad Institute Genomics Platform"/>
            <consortium name="The Broad Institute Genome Sequencing Center for Infectious Disease"/>
            <person name="Wu L."/>
            <person name="Ma J."/>
        </authorList>
    </citation>
    <scope>NUCLEOTIDE SEQUENCE [LARGE SCALE GENOMIC DNA]</scope>
    <source>
        <strain evidence="14">KCTC 32141</strain>
    </source>
</reference>
<evidence type="ECO:0000256" key="3">
    <source>
        <dbReference type="ARBA" id="ARBA00022553"/>
    </source>
</evidence>
<evidence type="ECO:0000256" key="10">
    <source>
        <dbReference type="SAM" id="Coils"/>
    </source>
</evidence>
<comment type="caution">
    <text evidence="13">The sequence shown here is derived from an EMBL/GenBank/DDBJ whole genome shotgun (WGS) entry which is preliminary data.</text>
</comment>
<dbReference type="Pfam" id="PF02518">
    <property type="entry name" value="HATPase_c"/>
    <property type="match status" value="1"/>
</dbReference>
<evidence type="ECO:0000256" key="4">
    <source>
        <dbReference type="ARBA" id="ARBA00022679"/>
    </source>
</evidence>
<evidence type="ECO:0000256" key="5">
    <source>
        <dbReference type="ARBA" id="ARBA00022741"/>
    </source>
</evidence>
<evidence type="ECO:0000256" key="7">
    <source>
        <dbReference type="ARBA" id="ARBA00022840"/>
    </source>
</evidence>
<dbReference type="PROSITE" id="PS50005">
    <property type="entry name" value="TPR"/>
    <property type="match status" value="1"/>
</dbReference>
<dbReference type="InterPro" id="IPR011990">
    <property type="entry name" value="TPR-like_helical_dom_sf"/>
</dbReference>
<dbReference type="SUPFAM" id="SSF48452">
    <property type="entry name" value="TPR-like"/>
    <property type="match status" value="2"/>
</dbReference>
<protein>
    <recommendedName>
        <fullName evidence="2">histidine kinase</fullName>
        <ecNumber evidence="2">2.7.13.3</ecNumber>
    </recommendedName>
</protein>
<gene>
    <name evidence="13" type="ORF">ACFS5M_11970</name>
</gene>
<dbReference type="PANTHER" id="PTHR24421:SF10">
    <property type="entry name" value="NITRATE_NITRITE SENSOR PROTEIN NARQ"/>
    <property type="match status" value="1"/>
</dbReference>
<evidence type="ECO:0000256" key="1">
    <source>
        <dbReference type="ARBA" id="ARBA00000085"/>
    </source>
</evidence>
<dbReference type="SMART" id="SM00028">
    <property type="entry name" value="TPR"/>
    <property type="match status" value="5"/>
</dbReference>
<dbReference type="Gene3D" id="3.30.565.10">
    <property type="entry name" value="Histidine kinase-like ATPase, C-terminal domain"/>
    <property type="match status" value="1"/>
</dbReference>
<dbReference type="Pfam" id="PF07730">
    <property type="entry name" value="HisKA_3"/>
    <property type="match status" value="1"/>
</dbReference>
<keyword evidence="5" id="KW-0547">Nucleotide-binding</keyword>
<sequence length="587" mass="67703">MSLDSFSISISNIPKEDQIKAIINIPYDEAVKNISVFEKLADKAILLSKELNDSLLLADALSQKILALHFTSKNEEALSLSLNAIRIYENLGAQIKVGKLYSDLGWKLKHRDFEKAFAYLQKGINILKNNKDASTNLYESYDNFGVLHGMKKQWDSALYYHNKSLRFRKIIKDSISIPFNYSHIANVYLNTKKFILAEKYLDSSLRIREKRNDIYGVTDSKLYLGDLFFAKKEFSKAANQFDEAYTLSSDYKYYPLKKYAAEYLYKSYDSLKDYKNALKYIIIFNKLKDSVTNVATNSKIAELEIEYQTEKKEREILTQRTNIAEQNLTLQQRKYQIFGLITLALILGFLGYLFYNQQKLKNKQLQKENALKDALAKIETQNRLQEQRLRISRDLHDNIGAQLTFIISSIDNLKYGFELPKKLDAKLSTISSFTKSTIYELRDTIWAMNKSEITFEDLQSRISNFVDQANLVSEAIKFEFKAEENTKEELKLTSVDGMNFYRIIQEAINNAIKYAEASKIEVYINTIKNKLSISILDNGKGFDLEHTKRGNGINNMKKRANDIDAQIFIESVPNAGTTIKVEKLLNT</sequence>
<keyword evidence="8" id="KW-0902">Two-component regulatory system</keyword>
<dbReference type="Proteomes" id="UP001597533">
    <property type="component" value="Unassembled WGS sequence"/>
</dbReference>
<feature type="coiled-coil region" evidence="10">
    <location>
        <begin position="293"/>
        <end position="320"/>
    </location>
</feature>
<keyword evidence="6" id="KW-0418">Kinase</keyword>
<comment type="catalytic activity">
    <reaction evidence="1">
        <text>ATP + protein L-histidine = ADP + protein N-phospho-L-histidine.</text>
        <dbReference type="EC" id="2.7.13.3"/>
    </reaction>
</comment>
<dbReference type="InterPro" id="IPR005467">
    <property type="entry name" value="His_kinase_dom"/>
</dbReference>
<dbReference type="InterPro" id="IPR011712">
    <property type="entry name" value="Sig_transdc_His_kin_sub3_dim/P"/>
</dbReference>
<keyword evidence="9" id="KW-0802">TPR repeat</keyword>
<feature type="domain" description="Histidine kinase" evidence="12">
    <location>
        <begin position="394"/>
        <end position="587"/>
    </location>
</feature>
<evidence type="ECO:0000256" key="2">
    <source>
        <dbReference type="ARBA" id="ARBA00012438"/>
    </source>
</evidence>
<keyword evidence="3" id="KW-0597">Phosphoprotein</keyword>
<accession>A0ABW5WNS8</accession>
<dbReference type="InterPro" id="IPR003594">
    <property type="entry name" value="HATPase_dom"/>
</dbReference>
<dbReference type="InterPro" id="IPR050482">
    <property type="entry name" value="Sensor_HK_TwoCompSys"/>
</dbReference>
<keyword evidence="11" id="KW-0812">Transmembrane</keyword>
<dbReference type="Gene3D" id="1.20.5.1930">
    <property type="match status" value="1"/>
</dbReference>
<dbReference type="CDD" id="cd16917">
    <property type="entry name" value="HATPase_UhpB-NarQ-NarX-like"/>
    <property type="match status" value="1"/>
</dbReference>
<evidence type="ECO:0000313" key="13">
    <source>
        <dbReference type="EMBL" id="MFD2824388.1"/>
    </source>
</evidence>
<dbReference type="RefSeq" id="WP_379898938.1">
    <property type="nucleotide sequence ID" value="NZ_JBHUOV010000008.1"/>
</dbReference>
<evidence type="ECO:0000256" key="11">
    <source>
        <dbReference type="SAM" id="Phobius"/>
    </source>
</evidence>
<evidence type="ECO:0000313" key="14">
    <source>
        <dbReference type="Proteomes" id="UP001597533"/>
    </source>
</evidence>
<feature type="repeat" description="TPR" evidence="9">
    <location>
        <begin position="218"/>
        <end position="251"/>
    </location>
</feature>
<dbReference type="SMART" id="SM00387">
    <property type="entry name" value="HATPase_c"/>
    <property type="match status" value="1"/>
</dbReference>
<evidence type="ECO:0000259" key="12">
    <source>
        <dbReference type="PROSITE" id="PS50109"/>
    </source>
</evidence>
<dbReference type="SUPFAM" id="SSF55874">
    <property type="entry name" value="ATPase domain of HSP90 chaperone/DNA topoisomerase II/histidine kinase"/>
    <property type="match status" value="1"/>
</dbReference>